<dbReference type="PROSITE" id="PS51257">
    <property type="entry name" value="PROKAR_LIPOPROTEIN"/>
    <property type="match status" value="1"/>
</dbReference>
<dbReference type="Proteomes" id="UP000254875">
    <property type="component" value="Unassembled WGS sequence"/>
</dbReference>
<organism evidence="1 2">
    <name type="scientific">Paraburkholderia lacunae</name>
    <dbReference type="NCBI Taxonomy" id="2211104"/>
    <lineage>
        <taxon>Bacteria</taxon>
        <taxon>Pseudomonadati</taxon>
        <taxon>Pseudomonadota</taxon>
        <taxon>Betaproteobacteria</taxon>
        <taxon>Burkholderiales</taxon>
        <taxon>Burkholderiaceae</taxon>
        <taxon>Paraburkholderia</taxon>
    </lineage>
</organism>
<dbReference type="RefSeq" id="WP_115099023.1">
    <property type="nucleotide sequence ID" value="NZ_QHKS01000001.1"/>
</dbReference>
<comment type="caution">
    <text evidence="1">The sequence shown here is derived from an EMBL/GenBank/DDBJ whole genome shotgun (WGS) entry which is preliminary data.</text>
</comment>
<name>A0A370NGC7_9BURK</name>
<proteinExistence type="predicted"/>
<dbReference type="OrthoDB" id="9006353at2"/>
<dbReference type="AlphaFoldDB" id="A0A370NGC7"/>
<evidence type="ECO:0000313" key="2">
    <source>
        <dbReference type="Proteomes" id="UP000254875"/>
    </source>
</evidence>
<evidence type="ECO:0008006" key="3">
    <source>
        <dbReference type="Google" id="ProtNLM"/>
    </source>
</evidence>
<reference evidence="2" key="1">
    <citation type="submission" date="2018-05" db="EMBL/GenBank/DDBJ databases">
        <authorList>
            <person name="Feng T."/>
        </authorList>
    </citation>
    <scope>NUCLEOTIDE SEQUENCE [LARGE SCALE GENOMIC DNA]</scope>
    <source>
        <strain evidence="2">S27</strain>
    </source>
</reference>
<sequence>MRGLWMIGAAALVAGCVGTPSLNVTTGAPSFASLQQMCSAQAVDYGNDAQGVYVTLFDAYVANRRGKLSKDDYCAFQASIAQHYRSLGASSDPQARNQWVTFFIDQRAKALSWRAAVDPTLRSG</sequence>
<evidence type="ECO:0000313" key="1">
    <source>
        <dbReference type="EMBL" id="RDK04666.1"/>
    </source>
</evidence>
<gene>
    <name evidence="1" type="ORF">DLM46_02040</name>
</gene>
<accession>A0A370NGC7</accession>
<keyword evidence="2" id="KW-1185">Reference proteome</keyword>
<protein>
    <recommendedName>
        <fullName evidence="3">Lipoprotein</fullName>
    </recommendedName>
</protein>
<dbReference type="EMBL" id="QHKS01000001">
    <property type="protein sequence ID" value="RDK04666.1"/>
    <property type="molecule type" value="Genomic_DNA"/>
</dbReference>